<dbReference type="GO" id="GO:0006355">
    <property type="term" value="P:regulation of DNA-templated transcription"/>
    <property type="evidence" value="ECO:0007669"/>
    <property type="project" value="InterPro"/>
</dbReference>
<name>A0A2V0QT87_PSESF</name>
<protein>
    <submittedName>
        <fullName evidence="1">AraC-type DNA-binding domain and AraC-containing protein</fullName>
    </submittedName>
</protein>
<reference evidence="1 2" key="1">
    <citation type="submission" date="2018-04" db="EMBL/GenBank/DDBJ databases">
        <title>Draft genome sequence of Pseudomonas syringae pv. actinidiae biovar 1 strains isolated from kiwifruit in Kagawa prefecture.</title>
        <authorList>
            <person name="Tabuchi M."/>
            <person name="Saito M."/>
            <person name="Fujiwara S."/>
            <person name="Sasa N."/>
            <person name="Akimitsu K."/>
            <person name="Gomi K."/>
            <person name="Konishi-Sugita S."/>
            <person name="Hamano K."/>
            <person name="Kataoka I."/>
        </authorList>
    </citation>
    <scope>NUCLEOTIDE SEQUENCE [LARGE SCALE GENOMIC DNA]</scope>
    <source>
        <strain evidence="1 2">MAFF212206</strain>
    </source>
</reference>
<evidence type="ECO:0000313" key="2">
    <source>
        <dbReference type="Proteomes" id="UP000247480"/>
    </source>
</evidence>
<dbReference type="Proteomes" id="UP000247480">
    <property type="component" value="Unassembled WGS sequence"/>
</dbReference>
<keyword evidence="1" id="KW-0238">DNA-binding</keyword>
<proteinExistence type="predicted"/>
<evidence type="ECO:0000313" key="1">
    <source>
        <dbReference type="EMBL" id="GBH13878.1"/>
    </source>
</evidence>
<organism evidence="1 2">
    <name type="scientific">Pseudomonas syringae pv. actinidiae</name>
    <dbReference type="NCBI Taxonomy" id="103796"/>
    <lineage>
        <taxon>Bacteria</taxon>
        <taxon>Pseudomonadati</taxon>
        <taxon>Pseudomonadota</taxon>
        <taxon>Gammaproteobacteria</taxon>
        <taxon>Pseudomonadales</taxon>
        <taxon>Pseudomonadaceae</taxon>
        <taxon>Pseudomonas</taxon>
        <taxon>Pseudomonas syringae</taxon>
    </lineage>
</organism>
<sequence length="92" mass="9742">MSTFLDGDQMSVIKRAPKPASADPAATTAAAKVAATAPDSKAKKNMRGNREMFSVGFEPELLAEFDAARNKLGLSRPALIKIAVRRLLDAGV</sequence>
<dbReference type="GO" id="GO:0003677">
    <property type="term" value="F:DNA binding"/>
    <property type="evidence" value="ECO:0007669"/>
    <property type="project" value="UniProtKB-KW"/>
</dbReference>
<comment type="caution">
    <text evidence="1">The sequence shown here is derived from an EMBL/GenBank/DDBJ whole genome shotgun (WGS) entry which is preliminary data.</text>
</comment>
<accession>A0A2V0QT87</accession>
<gene>
    <name evidence="1" type="ORF">KPSA1_07372</name>
</gene>
<dbReference type="EMBL" id="BGJZ01000396">
    <property type="protein sequence ID" value="GBH13878.1"/>
    <property type="molecule type" value="Genomic_DNA"/>
</dbReference>
<dbReference type="AlphaFoldDB" id="A0A2V0QT87"/>